<protein>
    <submittedName>
        <fullName evidence="1">11387_t:CDS:1</fullName>
    </submittedName>
</protein>
<gene>
    <name evidence="1" type="ORF">FMOSSE_LOCUS7326</name>
</gene>
<reference evidence="1" key="1">
    <citation type="submission" date="2021-06" db="EMBL/GenBank/DDBJ databases">
        <authorList>
            <person name="Kallberg Y."/>
            <person name="Tangrot J."/>
            <person name="Rosling A."/>
        </authorList>
    </citation>
    <scope>NUCLEOTIDE SEQUENCE</scope>
    <source>
        <strain evidence="1">87-6 pot B 2015</strain>
    </source>
</reference>
<sequence length="40" mass="4621">ALLSELESPRVCDIRLFVFDNANLNEQITRTLNEINSESR</sequence>
<comment type="caution">
    <text evidence="1">The sequence shown here is derived from an EMBL/GenBank/DDBJ whole genome shotgun (WGS) entry which is preliminary data.</text>
</comment>
<evidence type="ECO:0000313" key="2">
    <source>
        <dbReference type="Proteomes" id="UP000789375"/>
    </source>
</evidence>
<organism evidence="1 2">
    <name type="scientific">Funneliformis mosseae</name>
    <name type="common">Endomycorrhizal fungus</name>
    <name type="synonym">Glomus mosseae</name>
    <dbReference type="NCBI Taxonomy" id="27381"/>
    <lineage>
        <taxon>Eukaryota</taxon>
        <taxon>Fungi</taxon>
        <taxon>Fungi incertae sedis</taxon>
        <taxon>Mucoromycota</taxon>
        <taxon>Glomeromycotina</taxon>
        <taxon>Glomeromycetes</taxon>
        <taxon>Glomerales</taxon>
        <taxon>Glomeraceae</taxon>
        <taxon>Funneliformis</taxon>
    </lineage>
</organism>
<evidence type="ECO:0000313" key="1">
    <source>
        <dbReference type="EMBL" id="CAG8568404.1"/>
    </source>
</evidence>
<feature type="non-terminal residue" evidence="1">
    <location>
        <position position="40"/>
    </location>
</feature>
<proteinExistence type="predicted"/>
<name>A0A9N9G0B2_FUNMO</name>
<dbReference type="AlphaFoldDB" id="A0A9N9G0B2"/>
<dbReference type="EMBL" id="CAJVPP010001683">
    <property type="protein sequence ID" value="CAG8568404.1"/>
    <property type="molecule type" value="Genomic_DNA"/>
</dbReference>
<keyword evidence="2" id="KW-1185">Reference proteome</keyword>
<accession>A0A9N9G0B2</accession>
<dbReference type="Proteomes" id="UP000789375">
    <property type="component" value="Unassembled WGS sequence"/>
</dbReference>